<evidence type="ECO:0000256" key="1">
    <source>
        <dbReference type="ARBA" id="ARBA00004162"/>
    </source>
</evidence>
<keyword evidence="14 20" id="KW-0675">Receptor</keyword>
<evidence type="ECO:0000256" key="11">
    <source>
        <dbReference type="ARBA" id="ARBA00022840"/>
    </source>
</evidence>
<evidence type="ECO:0000256" key="4">
    <source>
        <dbReference type="ARBA" id="ARBA00022614"/>
    </source>
</evidence>
<keyword evidence="4" id="KW-0433">Leucine-rich repeat</keyword>
<dbReference type="Pfam" id="PF23598">
    <property type="entry name" value="LRR_14"/>
    <property type="match status" value="1"/>
</dbReference>
<evidence type="ECO:0000256" key="5">
    <source>
        <dbReference type="ARBA" id="ARBA00022679"/>
    </source>
</evidence>
<keyword evidence="13 17" id="KW-0472">Membrane</keyword>
<dbReference type="PROSITE" id="PS00107">
    <property type="entry name" value="PROTEIN_KINASE_ATP"/>
    <property type="match status" value="1"/>
</dbReference>
<dbReference type="Proteomes" id="UP000289340">
    <property type="component" value="Chromosome 14"/>
</dbReference>
<sequence>MTKMPFTFVKFPFHILLFLVLSLPSPVISQDQQTTLLGIKRQFGDPPALRSWKSSSPPCAWPEIRCSGGFVTELHLAGKNISAVQLPAAICDLAHLAHLNLSDNNIAGQFPAFLSNCSNLKLLDLSQNYLAGPIPNDIAKFKTLNYLDLGGNSFSGDIPAAIGAVSELRTLLLYRNEFNGTFPSEIGNLTNLEVLGLAYNSFVNQTPFEFGNLKNLKTLWMPMCNLIGAIPESFANLSSLELLDLSFNFLTGNIPNGLFALRNLQFLYLYHNGLSGEIPVLPRSVRGFSLNEIDLAMNNLTGSIPEFFGMLENLTILHLFSNQLTGEIPKSLGLNPTLTDFKVFGNKLNGTLPPEFGLHSKIVSFEVANNQLSGGLPQHLCDGGVLKGVIAFSNNLSGELPQWMGNCGSLRTVQLYNNSFSGELPWGLWDLENLTTLMLSNNSFSGEFPSELAWNLSRLEIRNNLFSGKIFSSAVNLVVFDARNNMLSGEIPRALTGLSRLNTLMLDENQLYGKLPSEIISWGSLNTLSLSRNKLFGNIPETLCDLRDLVYLDLAENNISGEIPPKLGTLRLVFLNLSSNKLSGSVPDEFNNLAYESSFLNNPDLCAYNPSLNLSSCLTEKSATPQTKNSNSSKYLVLILVLIIIVLLASAFLVFYKVRKNCGEKHCGGDLSTWKLTSFQRLNFTEFNLFSSLTEENLIGSGGFGKVYRVASGRPGEYVAVKKIWNSMNLDERLEREFMAEVEILGRIRHSNVVKLLCCFSSENSKLLVYEYMENQSLDKWLHGRNRVSANGLSSPSKNCLLLKWPTRLRIAVGAAQGLCYMHHDCSPPIIHRDVKSSNILMDSEFRASIADFGLARMLVKPGEPRTMSNIAGSLGYIPPEYAYTTKIDEKADVYSFGVVLLELVTGKEPYSGGQHATNLVDWAWQHYREGKCLTDASDEEIIETSYVEEMITVFKLGLGCTSRLPSNRPSMKEILQVLRECCYPSASNGRRRVGIGFDIALLHGDTTYVSSYKDSNNKAISENEESCLYSV</sequence>
<evidence type="ECO:0000256" key="8">
    <source>
        <dbReference type="ARBA" id="ARBA00022737"/>
    </source>
</evidence>
<dbReference type="FunFam" id="1.10.510.10:FF:000714">
    <property type="entry name" value="Kinase family with leucine-rich repeat domain-containing protein"/>
    <property type="match status" value="1"/>
</dbReference>
<dbReference type="FunFam" id="3.80.10.10:FF:000077">
    <property type="entry name" value="LRR receptor-like serine/threonine-protein kinase ERL1"/>
    <property type="match status" value="1"/>
</dbReference>
<dbReference type="SUPFAM" id="SSF52047">
    <property type="entry name" value="RNI-like"/>
    <property type="match status" value="1"/>
</dbReference>
<dbReference type="SUPFAM" id="SSF52058">
    <property type="entry name" value="L domain-like"/>
    <property type="match status" value="1"/>
</dbReference>
<protein>
    <submittedName>
        <fullName evidence="20">Receptor-like protein kinase HSL1 isoform A</fullName>
    </submittedName>
</protein>
<dbReference type="PROSITE" id="PS00108">
    <property type="entry name" value="PROTEIN_KINASE_ST"/>
    <property type="match status" value="1"/>
</dbReference>
<dbReference type="FunFam" id="3.80.10.10:FF:001370">
    <property type="entry name" value="Kinase family with leucine-rich repeat domain-containing protein"/>
    <property type="match status" value="1"/>
</dbReference>
<evidence type="ECO:0000313" key="21">
    <source>
        <dbReference type="Proteomes" id="UP000289340"/>
    </source>
</evidence>
<dbReference type="PANTHER" id="PTHR27000:SF529">
    <property type="entry name" value="RECEPTOR-LIKE PROTEIN KINASE 5"/>
    <property type="match status" value="1"/>
</dbReference>
<feature type="binding site" evidence="16">
    <location>
        <position position="723"/>
    </location>
    <ligand>
        <name>ATP</name>
        <dbReference type="ChEBI" id="CHEBI:30616"/>
    </ligand>
</feature>
<organism evidence="20 21">
    <name type="scientific">Glycine soja</name>
    <name type="common">Wild soybean</name>
    <dbReference type="NCBI Taxonomy" id="3848"/>
    <lineage>
        <taxon>Eukaryota</taxon>
        <taxon>Viridiplantae</taxon>
        <taxon>Streptophyta</taxon>
        <taxon>Embryophyta</taxon>
        <taxon>Tracheophyta</taxon>
        <taxon>Spermatophyta</taxon>
        <taxon>Magnoliopsida</taxon>
        <taxon>eudicotyledons</taxon>
        <taxon>Gunneridae</taxon>
        <taxon>Pentapetalae</taxon>
        <taxon>rosids</taxon>
        <taxon>fabids</taxon>
        <taxon>Fabales</taxon>
        <taxon>Fabaceae</taxon>
        <taxon>Papilionoideae</taxon>
        <taxon>50 kb inversion clade</taxon>
        <taxon>NPAAA clade</taxon>
        <taxon>indigoferoid/millettioid clade</taxon>
        <taxon>Phaseoleae</taxon>
        <taxon>Glycine</taxon>
        <taxon>Glycine subgen. Soja</taxon>
    </lineage>
</organism>
<dbReference type="FunFam" id="3.30.200.20:FF:000512">
    <property type="entry name" value="Receptor-like protein kinase HSL1"/>
    <property type="match status" value="1"/>
</dbReference>
<dbReference type="SUPFAM" id="SSF56112">
    <property type="entry name" value="Protein kinase-like (PK-like)"/>
    <property type="match status" value="1"/>
</dbReference>
<comment type="similarity">
    <text evidence="3">Belongs to the protein kinase superfamily. Ser/Thr protein kinase family.</text>
</comment>
<evidence type="ECO:0000256" key="3">
    <source>
        <dbReference type="ARBA" id="ARBA00008684"/>
    </source>
</evidence>
<dbReference type="InterPro" id="IPR000719">
    <property type="entry name" value="Prot_kinase_dom"/>
</dbReference>
<dbReference type="InterPro" id="IPR011009">
    <property type="entry name" value="Kinase-like_dom_sf"/>
</dbReference>
<keyword evidence="21" id="KW-1185">Reference proteome</keyword>
<comment type="subcellular location">
    <subcellularLocation>
        <location evidence="1">Cell membrane</location>
        <topology evidence="1">Single-pass membrane protein</topology>
    </subcellularLocation>
    <subcellularLocation>
        <location evidence="2">Membrane</location>
        <topology evidence="2">Single-pass type I membrane protein</topology>
    </subcellularLocation>
</comment>
<feature type="domain" description="Protein kinase" evidence="19">
    <location>
        <begin position="693"/>
        <end position="987"/>
    </location>
</feature>
<name>A0A445H5H5_GLYSO</name>
<keyword evidence="15" id="KW-0325">Glycoprotein</keyword>
<dbReference type="Gramene" id="XM_028342532.1">
    <property type="protein sequence ID" value="XP_028198333.1"/>
    <property type="gene ID" value="LOC114382977"/>
</dbReference>
<dbReference type="InterPro" id="IPR017441">
    <property type="entry name" value="Protein_kinase_ATP_BS"/>
</dbReference>
<feature type="signal peptide" evidence="18">
    <location>
        <begin position="1"/>
        <end position="29"/>
    </location>
</feature>
<evidence type="ECO:0000256" key="10">
    <source>
        <dbReference type="ARBA" id="ARBA00022777"/>
    </source>
</evidence>
<evidence type="ECO:0000256" key="14">
    <source>
        <dbReference type="ARBA" id="ARBA00023170"/>
    </source>
</evidence>
<evidence type="ECO:0000256" key="18">
    <source>
        <dbReference type="SAM" id="SignalP"/>
    </source>
</evidence>
<dbReference type="Pfam" id="PF00069">
    <property type="entry name" value="Pkinase"/>
    <property type="match status" value="1"/>
</dbReference>
<dbReference type="SMART" id="SM00220">
    <property type="entry name" value="S_TKc"/>
    <property type="match status" value="1"/>
</dbReference>
<evidence type="ECO:0000256" key="2">
    <source>
        <dbReference type="ARBA" id="ARBA00004479"/>
    </source>
</evidence>
<dbReference type="InterPro" id="IPR032675">
    <property type="entry name" value="LRR_dom_sf"/>
</dbReference>
<dbReference type="Gene3D" id="3.80.10.10">
    <property type="entry name" value="Ribonuclease Inhibitor"/>
    <property type="match status" value="3"/>
</dbReference>
<dbReference type="AlphaFoldDB" id="A0A445H5H5"/>
<dbReference type="PANTHER" id="PTHR27000">
    <property type="entry name" value="LEUCINE-RICH REPEAT RECEPTOR-LIKE PROTEIN KINASE FAMILY PROTEIN-RELATED"/>
    <property type="match status" value="1"/>
</dbReference>
<proteinExistence type="inferred from homology"/>
<dbReference type="Pfam" id="PF08263">
    <property type="entry name" value="LRRNT_2"/>
    <property type="match status" value="1"/>
</dbReference>
<evidence type="ECO:0000256" key="15">
    <source>
        <dbReference type="ARBA" id="ARBA00023180"/>
    </source>
</evidence>
<reference evidence="20 21" key="1">
    <citation type="submission" date="2018-09" db="EMBL/GenBank/DDBJ databases">
        <title>A high-quality reference genome of wild soybean provides a powerful tool to mine soybean genomes.</title>
        <authorList>
            <person name="Xie M."/>
            <person name="Chung C.Y.L."/>
            <person name="Li M.-W."/>
            <person name="Wong F.-L."/>
            <person name="Chan T.-F."/>
            <person name="Lam H.-M."/>
        </authorList>
    </citation>
    <scope>NUCLEOTIDE SEQUENCE [LARGE SCALE GENOMIC DNA]</scope>
    <source>
        <strain evidence="21">cv. W05</strain>
        <tissue evidence="20">Hypocotyl of etiolated seedlings</tissue>
    </source>
</reference>
<dbReference type="InterPro" id="IPR055414">
    <property type="entry name" value="LRR_R13L4/SHOC2-like"/>
</dbReference>
<evidence type="ECO:0000256" key="7">
    <source>
        <dbReference type="ARBA" id="ARBA00022729"/>
    </source>
</evidence>
<dbReference type="SMART" id="SM00369">
    <property type="entry name" value="LRR_TYP"/>
    <property type="match status" value="7"/>
</dbReference>
<dbReference type="GO" id="GO:0005524">
    <property type="term" value="F:ATP binding"/>
    <property type="evidence" value="ECO:0007669"/>
    <property type="project" value="UniProtKB-UniRule"/>
</dbReference>
<keyword evidence="7 18" id="KW-0732">Signal</keyword>
<dbReference type="GO" id="GO:0005886">
    <property type="term" value="C:plasma membrane"/>
    <property type="evidence" value="ECO:0007669"/>
    <property type="project" value="UniProtKB-SubCell"/>
</dbReference>
<gene>
    <name evidence="20" type="ORF">D0Y65_038609</name>
</gene>
<dbReference type="SMR" id="A0A445H5H5"/>
<dbReference type="FunFam" id="3.80.10.10:FF:001126">
    <property type="entry name" value="Receptor-like protein kinase HSL1 isoform A"/>
    <property type="match status" value="1"/>
</dbReference>
<evidence type="ECO:0000256" key="13">
    <source>
        <dbReference type="ARBA" id="ARBA00023136"/>
    </source>
</evidence>
<evidence type="ECO:0000256" key="16">
    <source>
        <dbReference type="PROSITE-ProRule" id="PRU10141"/>
    </source>
</evidence>
<dbReference type="InterPro" id="IPR003591">
    <property type="entry name" value="Leu-rich_rpt_typical-subtyp"/>
</dbReference>
<evidence type="ECO:0000259" key="19">
    <source>
        <dbReference type="PROSITE" id="PS50011"/>
    </source>
</evidence>
<dbReference type="InterPro" id="IPR008271">
    <property type="entry name" value="Ser/Thr_kinase_AS"/>
</dbReference>
<evidence type="ECO:0000256" key="6">
    <source>
        <dbReference type="ARBA" id="ARBA00022692"/>
    </source>
</evidence>
<dbReference type="InterPro" id="IPR001611">
    <property type="entry name" value="Leu-rich_rpt"/>
</dbReference>
<comment type="caution">
    <text evidence="20">The sequence shown here is derived from an EMBL/GenBank/DDBJ whole genome shotgun (WGS) entry which is preliminary data.</text>
</comment>
<feature type="chain" id="PRO_5019546805" evidence="18">
    <location>
        <begin position="30"/>
        <end position="1032"/>
    </location>
</feature>
<dbReference type="Gene3D" id="3.30.200.20">
    <property type="entry name" value="Phosphorylase Kinase, domain 1"/>
    <property type="match status" value="1"/>
</dbReference>
<keyword evidence="11 16" id="KW-0067">ATP-binding</keyword>
<keyword evidence="10 20" id="KW-0418">Kinase</keyword>
<evidence type="ECO:0000256" key="9">
    <source>
        <dbReference type="ARBA" id="ARBA00022741"/>
    </source>
</evidence>
<evidence type="ECO:0000256" key="12">
    <source>
        <dbReference type="ARBA" id="ARBA00022989"/>
    </source>
</evidence>
<dbReference type="Pfam" id="PF00560">
    <property type="entry name" value="LRR_1"/>
    <property type="match status" value="4"/>
</dbReference>
<evidence type="ECO:0000256" key="17">
    <source>
        <dbReference type="SAM" id="Phobius"/>
    </source>
</evidence>
<keyword evidence="6 17" id="KW-0812">Transmembrane</keyword>
<evidence type="ECO:0000313" key="20">
    <source>
        <dbReference type="EMBL" id="RZB68898.1"/>
    </source>
</evidence>
<keyword evidence="5" id="KW-0808">Transferase</keyword>
<keyword evidence="8" id="KW-0677">Repeat</keyword>
<dbReference type="PROSITE" id="PS50011">
    <property type="entry name" value="PROTEIN_KINASE_DOM"/>
    <property type="match status" value="1"/>
</dbReference>
<dbReference type="Gene3D" id="1.10.510.10">
    <property type="entry name" value="Transferase(Phosphotransferase) domain 1"/>
    <property type="match status" value="1"/>
</dbReference>
<dbReference type="EMBL" id="QZWG01000014">
    <property type="protein sequence ID" value="RZB68898.1"/>
    <property type="molecule type" value="Genomic_DNA"/>
</dbReference>
<dbReference type="InterPro" id="IPR013210">
    <property type="entry name" value="LRR_N_plant-typ"/>
</dbReference>
<dbReference type="GO" id="GO:0004672">
    <property type="term" value="F:protein kinase activity"/>
    <property type="evidence" value="ECO:0007669"/>
    <property type="project" value="InterPro"/>
</dbReference>
<keyword evidence="12 17" id="KW-1133">Transmembrane helix</keyword>
<feature type="transmembrane region" description="Helical" evidence="17">
    <location>
        <begin position="635"/>
        <end position="656"/>
    </location>
</feature>
<keyword evidence="9 16" id="KW-0547">Nucleotide-binding</keyword>
<accession>A0A445H5H5</accession>